<evidence type="ECO:0000259" key="1">
    <source>
        <dbReference type="SMART" id="SM01037"/>
    </source>
</evidence>
<dbReference type="Gene3D" id="3.30.530.20">
    <property type="match status" value="1"/>
</dbReference>
<organism evidence="2 3">
    <name type="scientific">Ricinus communis</name>
    <name type="common">Castor bean</name>
    <dbReference type="NCBI Taxonomy" id="3988"/>
    <lineage>
        <taxon>Eukaryota</taxon>
        <taxon>Viridiplantae</taxon>
        <taxon>Streptophyta</taxon>
        <taxon>Embryophyta</taxon>
        <taxon>Tracheophyta</taxon>
        <taxon>Spermatophyta</taxon>
        <taxon>Magnoliopsida</taxon>
        <taxon>eudicotyledons</taxon>
        <taxon>Gunneridae</taxon>
        <taxon>Pentapetalae</taxon>
        <taxon>rosids</taxon>
        <taxon>fabids</taxon>
        <taxon>Malpighiales</taxon>
        <taxon>Euphorbiaceae</taxon>
        <taxon>Acalyphoideae</taxon>
        <taxon>Acalypheae</taxon>
        <taxon>Ricinus</taxon>
    </lineage>
</organism>
<dbReference type="KEGG" id="rcu:8261792"/>
<sequence>MALSGKIEADVEIKTSAGKFHDVMGGRPHHLTIASPEKFQTCDLHKGEFGRKGSILYWNYVHDGIAKVAKQIVEDIDDVNMSATYKFIEGDVMKEYKSAKLVVQAIPKGEGSTVHWILEYEKLNADIPDPTSLLEFVVDFTKDIDAHLAQA</sequence>
<dbReference type="InParanoid" id="B9T7P7"/>
<keyword evidence="3" id="KW-1185">Reference proteome</keyword>
<dbReference type="FunCoup" id="B9T7P7">
    <property type="interactions" value="304"/>
</dbReference>
<accession>B9T7P7</accession>
<dbReference type="OrthoDB" id="1858121at2759"/>
<dbReference type="InterPro" id="IPR051761">
    <property type="entry name" value="MLP-like_ligand-binding"/>
</dbReference>
<dbReference type="CDD" id="cd07816">
    <property type="entry name" value="Bet_v1-like"/>
    <property type="match status" value="1"/>
</dbReference>
<evidence type="ECO:0000313" key="2">
    <source>
        <dbReference type="EMBL" id="EEF28115.1"/>
    </source>
</evidence>
<dbReference type="GO" id="GO:0006952">
    <property type="term" value="P:defense response"/>
    <property type="evidence" value="ECO:0007669"/>
    <property type="project" value="InterPro"/>
</dbReference>
<dbReference type="InterPro" id="IPR000916">
    <property type="entry name" value="Bet_v_I/MLP"/>
</dbReference>
<dbReference type="InterPro" id="IPR023393">
    <property type="entry name" value="START-like_dom_sf"/>
</dbReference>
<dbReference type="SUPFAM" id="SSF55961">
    <property type="entry name" value="Bet v1-like"/>
    <property type="match status" value="1"/>
</dbReference>
<dbReference type="AlphaFoldDB" id="B9T7P7"/>
<dbReference type="SMART" id="SM01037">
    <property type="entry name" value="Bet_v_1"/>
    <property type="match status" value="1"/>
</dbReference>
<proteinExistence type="predicted"/>
<dbReference type="PANTHER" id="PTHR31907">
    <property type="entry name" value="MLP-LIKE PROTEIN 423"/>
    <property type="match status" value="1"/>
</dbReference>
<dbReference type="STRING" id="3988.B9T7P7"/>
<evidence type="ECO:0000313" key="3">
    <source>
        <dbReference type="Proteomes" id="UP000008311"/>
    </source>
</evidence>
<gene>
    <name evidence="2" type="ORF">RCOM_1115200</name>
</gene>
<dbReference type="Pfam" id="PF00407">
    <property type="entry name" value="Bet_v_1"/>
    <property type="match status" value="1"/>
</dbReference>
<name>B9T7P7_RICCO</name>
<feature type="domain" description="Bet v I/Major latex protein" evidence="1">
    <location>
        <begin position="2"/>
        <end position="151"/>
    </location>
</feature>
<dbReference type="Proteomes" id="UP000008311">
    <property type="component" value="Unassembled WGS sequence"/>
</dbReference>
<reference evidence="3" key="1">
    <citation type="journal article" date="2010" name="Nat. Biotechnol.">
        <title>Draft genome sequence of the oilseed species Ricinus communis.</title>
        <authorList>
            <person name="Chan A.P."/>
            <person name="Crabtree J."/>
            <person name="Zhao Q."/>
            <person name="Lorenzi H."/>
            <person name="Orvis J."/>
            <person name="Puiu D."/>
            <person name="Melake-Berhan A."/>
            <person name="Jones K.M."/>
            <person name="Redman J."/>
            <person name="Chen G."/>
            <person name="Cahoon E.B."/>
            <person name="Gedil M."/>
            <person name="Stanke M."/>
            <person name="Haas B.J."/>
            <person name="Wortman J.R."/>
            <person name="Fraser-Liggett C.M."/>
            <person name="Ravel J."/>
            <person name="Rabinowicz P.D."/>
        </authorList>
    </citation>
    <scope>NUCLEOTIDE SEQUENCE [LARGE SCALE GENOMIC DNA]</scope>
    <source>
        <strain evidence="3">cv. Hale</strain>
    </source>
</reference>
<dbReference type="eggNOG" id="ENOG502S1DK">
    <property type="taxonomic scope" value="Eukaryota"/>
</dbReference>
<protein>
    <submittedName>
        <fullName evidence="2">Major latex protein, putative</fullName>
    </submittedName>
</protein>
<dbReference type="EMBL" id="EQ974797">
    <property type="protein sequence ID" value="EEF28115.1"/>
    <property type="molecule type" value="Genomic_DNA"/>
</dbReference>